<keyword evidence="6 9" id="KW-0539">Nucleus</keyword>
<dbReference type="PRINTS" id="PR00620">
    <property type="entry name" value="HISTONEH2A"/>
</dbReference>
<evidence type="ECO:0000313" key="12">
    <source>
        <dbReference type="Proteomes" id="UP000322234"/>
    </source>
</evidence>
<gene>
    <name evidence="11" type="ORF">E5288_WYG011849</name>
</gene>
<name>A0A6B0S9A2_9CETA</name>
<dbReference type="GO" id="GO:0030527">
    <property type="term" value="F:structural constituent of chromatin"/>
    <property type="evidence" value="ECO:0007669"/>
    <property type="project" value="InterPro"/>
</dbReference>
<dbReference type="GO" id="GO:0000791">
    <property type="term" value="C:euchromatin"/>
    <property type="evidence" value="ECO:0007669"/>
    <property type="project" value="UniProtKB-ARBA"/>
</dbReference>
<evidence type="ECO:0000256" key="7">
    <source>
        <dbReference type="ARBA" id="ARBA00023269"/>
    </source>
</evidence>
<sequence length="185" mass="20389">MTSQGLRVTEHASRPMRRQPVVSRIRSRDLRVAVVLRRWNQLLHLTVSHLIAPYPTAPLPIAKKSKALEKAGSTASMPKKRGHQRSSGIRSRTAQTELSFSVSHMEHLLRKGHYAQRLSSSAPVFLAAVIQDLTSKVLELAGNEAQKNGEKRITPKLVDMAIHNNALLSSIFGMTTISLVAPGPH</sequence>
<evidence type="ECO:0000256" key="1">
    <source>
        <dbReference type="ARBA" id="ARBA00004123"/>
    </source>
</evidence>
<dbReference type="GO" id="GO:0003677">
    <property type="term" value="F:DNA binding"/>
    <property type="evidence" value="ECO:0007669"/>
    <property type="project" value="UniProtKB-KW"/>
</dbReference>
<dbReference type="Proteomes" id="UP000322234">
    <property type="component" value="Unassembled WGS sequence"/>
</dbReference>
<proteinExistence type="inferred from homology"/>
<dbReference type="PANTHER" id="PTHR23430">
    <property type="entry name" value="HISTONE H2A"/>
    <property type="match status" value="1"/>
</dbReference>
<dbReference type="GO" id="GO:0046982">
    <property type="term" value="F:protein heterodimerization activity"/>
    <property type="evidence" value="ECO:0007669"/>
    <property type="project" value="InterPro"/>
</dbReference>
<evidence type="ECO:0000256" key="3">
    <source>
        <dbReference type="ARBA" id="ARBA00010691"/>
    </source>
</evidence>
<dbReference type="GO" id="GO:0006397">
    <property type="term" value="P:mRNA processing"/>
    <property type="evidence" value="ECO:0007669"/>
    <property type="project" value="UniProtKB-ARBA"/>
</dbReference>
<keyword evidence="7 9" id="KW-0544">Nucleosome core</keyword>
<dbReference type="GO" id="GO:0006334">
    <property type="term" value="P:nucleosome assembly"/>
    <property type="evidence" value="ECO:0007669"/>
    <property type="project" value="UniProtKB-ARBA"/>
</dbReference>
<dbReference type="FunFam" id="1.10.20.10:FF:000097">
    <property type="entry name" value="Histone H2A"/>
    <property type="match status" value="1"/>
</dbReference>
<dbReference type="InterPro" id="IPR002119">
    <property type="entry name" value="Histone_H2A"/>
</dbReference>
<dbReference type="InterPro" id="IPR009072">
    <property type="entry name" value="Histone-fold"/>
</dbReference>
<comment type="subcellular location">
    <subcellularLocation>
        <location evidence="2">Chromosome</location>
    </subcellularLocation>
    <subcellularLocation>
        <location evidence="1 9">Nucleus</location>
    </subcellularLocation>
</comment>
<evidence type="ECO:0000313" key="11">
    <source>
        <dbReference type="EMBL" id="MXQ99449.1"/>
    </source>
</evidence>
<evidence type="ECO:0000256" key="4">
    <source>
        <dbReference type="ARBA" id="ARBA00022454"/>
    </source>
</evidence>
<comment type="caution">
    <text evidence="11">The sequence shown here is derived from an EMBL/GenBank/DDBJ whole genome shotgun (WGS) entry which is preliminary data.</text>
</comment>
<dbReference type="GO" id="GO:0005634">
    <property type="term" value="C:nucleus"/>
    <property type="evidence" value="ECO:0007669"/>
    <property type="project" value="UniProtKB-SubCell"/>
</dbReference>
<evidence type="ECO:0000256" key="9">
    <source>
        <dbReference type="RuleBase" id="RU003767"/>
    </source>
</evidence>
<keyword evidence="5 9" id="KW-0238">DNA-binding</keyword>
<evidence type="ECO:0000256" key="5">
    <source>
        <dbReference type="ARBA" id="ARBA00023125"/>
    </source>
</evidence>
<comment type="subunit">
    <text evidence="8">The nucleosome is a histone octamer containing two molecules each of H2A, H2B, H3 and H4 assembled in one H3-H4 heterotetramer and two H2A-H2B heterodimers. May be incorporated into a proportion of nucleosomes, replacing one or more H2A molecules.</text>
</comment>
<evidence type="ECO:0000256" key="10">
    <source>
        <dbReference type="SAM" id="MobiDB-lite"/>
    </source>
</evidence>
<dbReference type="Gene3D" id="1.10.20.10">
    <property type="entry name" value="Histone, subunit A"/>
    <property type="match status" value="1"/>
</dbReference>
<dbReference type="SMART" id="SM00414">
    <property type="entry name" value="H2A"/>
    <property type="match status" value="1"/>
</dbReference>
<evidence type="ECO:0000256" key="6">
    <source>
        <dbReference type="ARBA" id="ARBA00023242"/>
    </source>
</evidence>
<keyword evidence="4 9" id="KW-0158">Chromosome</keyword>
<comment type="subunit">
    <text evidence="9">The nucleosome is a histone octamer containing two molecules each of H2A, H2B, H3 and H4 assembled in one H3-H4 heterotetramer and two H2A-H2B heterodimers. The octamer wraps approximately 147 bp of DNA.</text>
</comment>
<protein>
    <recommendedName>
        <fullName evidence="9">Histone H2A</fullName>
    </recommendedName>
</protein>
<dbReference type="EMBL" id="VBQZ03000455">
    <property type="protein sequence ID" value="MXQ99449.1"/>
    <property type="molecule type" value="Genomic_DNA"/>
</dbReference>
<keyword evidence="12" id="KW-1185">Reference proteome</keyword>
<dbReference type="SUPFAM" id="SSF47113">
    <property type="entry name" value="Histone-fold"/>
    <property type="match status" value="1"/>
</dbReference>
<feature type="compositionally biased region" description="Polar residues" evidence="10">
    <location>
        <begin position="85"/>
        <end position="94"/>
    </location>
</feature>
<dbReference type="AlphaFoldDB" id="A0A6B0S9A2"/>
<reference evidence="11" key="1">
    <citation type="submission" date="2019-10" db="EMBL/GenBank/DDBJ databases">
        <title>The sequence and de novo assembly of the wild yak genome.</title>
        <authorList>
            <person name="Liu Y."/>
        </authorList>
    </citation>
    <scope>NUCLEOTIDE SEQUENCE [LARGE SCALE GENOMIC DNA]</scope>
    <source>
        <strain evidence="11">WY2019</strain>
    </source>
</reference>
<organism evidence="11 12">
    <name type="scientific">Bos mutus</name>
    <name type="common">wild yak</name>
    <dbReference type="NCBI Taxonomy" id="72004"/>
    <lineage>
        <taxon>Eukaryota</taxon>
        <taxon>Metazoa</taxon>
        <taxon>Chordata</taxon>
        <taxon>Craniata</taxon>
        <taxon>Vertebrata</taxon>
        <taxon>Euteleostomi</taxon>
        <taxon>Mammalia</taxon>
        <taxon>Eutheria</taxon>
        <taxon>Laurasiatheria</taxon>
        <taxon>Artiodactyla</taxon>
        <taxon>Ruminantia</taxon>
        <taxon>Pecora</taxon>
        <taxon>Bovidae</taxon>
        <taxon>Bovinae</taxon>
        <taxon>Bos</taxon>
    </lineage>
</organism>
<feature type="region of interest" description="Disordered" evidence="10">
    <location>
        <begin position="68"/>
        <end position="94"/>
    </location>
</feature>
<comment type="similarity">
    <text evidence="3 9">Belongs to the histone H2A family.</text>
</comment>
<dbReference type="CDD" id="cd00074">
    <property type="entry name" value="HFD_H2A"/>
    <property type="match status" value="1"/>
</dbReference>
<accession>A0A6B0S9A2</accession>
<evidence type="ECO:0000256" key="2">
    <source>
        <dbReference type="ARBA" id="ARBA00004286"/>
    </source>
</evidence>
<evidence type="ECO:0000256" key="8">
    <source>
        <dbReference type="ARBA" id="ARBA00062445"/>
    </source>
</evidence>
<dbReference type="GO" id="GO:0000786">
    <property type="term" value="C:nucleosome"/>
    <property type="evidence" value="ECO:0007669"/>
    <property type="project" value="UniProtKB-KW"/>
</dbReference>
<feature type="region of interest" description="Disordered" evidence="10">
    <location>
        <begin position="1"/>
        <end position="20"/>
    </location>
</feature>